<comment type="caution">
    <text evidence="1">The sequence shown here is derived from an EMBL/GenBank/DDBJ whole genome shotgun (WGS) entry which is preliminary data.</text>
</comment>
<name>A0AAJ6P0F8_9PAST</name>
<dbReference type="Proteomes" id="UP001236239">
    <property type="component" value="Unassembled WGS sequence"/>
</dbReference>
<dbReference type="Pfam" id="PF09684">
    <property type="entry name" value="Tail_P2_I"/>
    <property type="match status" value="1"/>
</dbReference>
<dbReference type="EMBL" id="JASAYQ010000005">
    <property type="protein sequence ID" value="MDP8172619.1"/>
    <property type="molecule type" value="Genomic_DNA"/>
</dbReference>
<proteinExistence type="predicted"/>
<dbReference type="InterPro" id="IPR006521">
    <property type="entry name" value="Tail_protein_I"/>
</dbReference>
<evidence type="ECO:0000313" key="2">
    <source>
        <dbReference type="Proteomes" id="UP001236239"/>
    </source>
</evidence>
<accession>A0AAJ6P0F8</accession>
<gene>
    <name evidence="1" type="ORF">QJU93_04530</name>
</gene>
<evidence type="ECO:0000313" key="1">
    <source>
        <dbReference type="EMBL" id="MDP8172619.1"/>
    </source>
</evidence>
<reference evidence="1" key="1">
    <citation type="journal article" date="2023" name="Front. Microbiol.">
        <title>Phylogeography and host specificity of Pasteurellaceae pathogenic to sea-farmed fish in the north-east Atlantic.</title>
        <authorList>
            <person name="Gulla S."/>
            <person name="Colquhoun D.J."/>
            <person name="Olsen A.B."/>
            <person name="Spilsberg B."/>
            <person name="Lagesen K."/>
            <person name="Aakesson C.P."/>
            <person name="Strom S."/>
            <person name="Manji F."/>
            <person name="Birkbeck T.H."/>
            <person name="Nilsen H.K."/>
        </authorList>
    </citation>
    <scope>NUCLEOTIDE SEQUENCE</scope>
    <source>
        <strain evidence="1">TW16_20</strain>
    </source>
</reference>
<dbReference type="AlphaFoldDB" id="A0AAJ6P0F8"/>
<dbReference type="RefSeq" id="WP_306375157.1">
    <property type="nucleotide sequence ID" value="NZ_JASAYL010000008.1"/>
</dbReference>
<organism evidence="1 2">
    <name type="scientific">Phocoenobacter skyensis</name>
    <dbReference type="NCBI Taxonomy" id="97481"/>
    <lineage>
        <taxon>Bacteria</taxon>
        <taxon>Pseudomonadati</taxon>
        <taxon>Pseudomonadota</taxon>
        <taxon>Gammaproteobacteria</taxon>
        <taxon>Pasteurellales</taxon>
        <taxon>Pasteurellaceae</taxon>
        <taxon>Phocoenobacter</taxon>
    </lineage>
</organism>
<protein>
    <submittedName>
        <fullName evidence="1">Phage tail protein</fullName>
    </submittedName>
</protein>
<sequence length="189" mass="21352">MAKLQYPDIILQKQKFTALADLSLRLNQQDLSQITTTLVDLIDDEFTDLIAEKWSATGYDGMFLAAANKNKRELIKKSIELHRLKGTPWSIREVLRVLGLGEVILDEGLKLRDYSGNTFVASIPENEIWAHFGVVLEKPITNDKVEEVKKVINSFKPARCILAVLDYKAAAILYNNKARYNGKYNHGSA</sequence>